<organism evidence="8 9">
    <name type="scientific">Cereibacter johrii</name>
    <dbReference type="NCBI Taxonomy" id="445629"/>
    <lineage>
        <taxon>Bacteria</taxon>
        <taxon>Pseudomonadati</taxon>
        <taxon>Pseudomonadota</taxon>
        <taxon>Alphaproteobacteria</taxon>
        <taxon>Rhodobacterales</taxon>
        <taxon>Paracoccaceae</taxon>
        <taxon>Cereibacter</taxon>
    </lineage>
</organism>
<dbReference type="InterPro" id="IPR050612">
    <property type="entry name" value="Prok_Mopterin_Oxidored"/>
</dbReference>
<comment type="cofactor">
    <cofactor evidence="1">
        <name>Mo-bis(molybdopterin guanine dinucleotide)</name>
        <dbReference type="ChEBI" id="CHEBI:60539"/>
    </cofactor>
</comment>
<dbReference type="Gene3D" id="3.40.228.10">
    <property type="entry name" value="Dimethylsulfoxide Reductase, domain 2"/>
    <property type="match status" value="1"/>
</dbReference>
<evidence type="ECO:0000256" key="2">
    <source>
        <dbReference type="ARBA" id="ARBA00010312"/>
    </source>
</evidence>
<dbReference type="Pfam" id="PF00384">
    <property type="entry name" value="Molybdopterin"/>
    <property type="match status" value="1"/>
</dbReference>
<dbReference type="CDD" id="cd02769">
    <property type="entry name" value="MopB_DMSOR-BSOR-TMAOR"/>
    <property type="match status" value="1"/>
</dbReference>
<evidence type="ECO:0000256" key="3">
    <source>
        <dbReference type="ARBA" id="ARBA00022505"/>
    </source>
</evidence>
<dbReference type="SUPFAM" id="SSF50692">
    <property type="entry name" value="ADC-like"/>
    <property type="match status" value="1"/>
</dbReference>
<keyword evidence="4" id="KW-0479">Metal-binding</keyword>
<keyword evidence="3" id="KW-0500">Molybdenum</keyword>
<dbReference type="CDD" id="cd02793">
    <property type="entry name" value="MopB_CT_DMSOR-BSOR-TMAOR"/>
    <property type="match status" value="1"/>
</dbReference>
<comment type="similarity">
    <text evidence="2">Belongs to the prokaryotic molybdopterin-containing oxidoreductase family.</text>
</comment>
<evidence type="ECO:0000256" key="4">
    <source>
        <dbReference type="ARBA" id="ARBA00022723"/>
    </source>
</evidence>
<gene>
    <name evidence="8" type="ORF">C8J29_10417</name>
</gene>
<evidence type="ECO:0000259" key="7">
    <source>
        <dbReference type="Pfam" id="PF01568"/>
    </source>
</evidence>
<evidence type="ECO:0000313" key="9">
    <source>
        <dbReference type="Proteomes" id="UP000240800"/>
    </source>
</evidence>
<dbReference type="InterPro" id="IPR006657">
    <property type="entry name" value="MoPterin_dinucl-bd_dom"/>
</dbReference>
<keyword evidence="9" id="KW-1185">Reference proteome</keyword>
<dbReference type="SUPFAM" id="SSF53706">
    <property type="entry name" value="Formate dehydrogenase/DMSO reductase, domains 1-3"/>
    <property type="match status" value="1"/>
</dbReference>
<dbReference type="PANTHER" id="PTHR43742">
    <property type="entry name" value="TRIMETHYLAMINE-N-OXIDE REDUCTASE"/>
    <property type="match status" value="1"/>
</dbReference>
<dbReference type="Gene3D" id="3.90.55.10">
    <property type="entry name" value="Dimethylsulfoxide Reductase, domain 3"/>
    <property type="match status" value="1"/>
</dbReference>
<evidence type="ECO:0000259" key="6">
    <source>
        <dbReference type="Pfam" id="PF00384"/>
    </source>
</evidence>
<name>A0ABX5J6D3_9RHOB</name>
<feature type="domain" description="Molybdopterin dinucleotide-binding" evidence="7">
    <location>
        <begin position="622"/>
        <end position="738"/>
    </location>
</feature>
<dbReference type="RefSeq" id="WP_069332587.1">
    <property type="nucleotide sequence ID" value="NZ_MABH01000162.1"/>
</dbReference>
<evidence type="ECO:0000313" key="8">
    <source>
        <dbReference type="EMBL" id="PTM78062.1"/>
    </source>
</evidence>
<dbReference type="Gene3D" id="3.40.50.740">
    <property type="match status" value="1"/>
</dbReference>
<proteinExistence type="inferred from homology"/>
<dbReference type="InterPro" id="IPR006656">
    <property type="entry name" value="Mopterin_OxRdtase"/>
</dbReference>
<dbReference type="InterPro" id="IPR041954">
    <property type="entry name" value="CT_DMSOR/BSOR/TMAOR"/>
</dbReference>
<protein>
    <submittedName>
        <fullName evidence="8">Biotin/methionine sulfoxide reductase</fullName>
    </submittedName>
</protein>
<feature type="domain" description="Molybdopterin oxidoreductase" evidence="6">
    <location>
        <begin position="49"/>
        <end position="506"/>
    </location>
</feature>
<comment type="caution">
    <text evidence="8">The sequence shown here is derived from an EMBL/GenBank/DDBJ whole genome shotgun (WGS) entry which is preliminary data.</text>
</comment>
<reference evidence="8 9" key="1">
    <citation type="submission" date="2018-04" db="EMBL/GenBank/DDBJ databases">
        <title>Genomic Encyclopedia of Type Strains, Phase III (KMG-III): the genomes of soil and plant-associated and newly described type strains.</title>
        <authorList>
            <person name="Whitman W."/>
        </authorList>
    </citation>
    <scope>NUCLEOTIDE SEQUENCE [LARGE SCALE GENOMIC DNA]</scope>
    <source>
        <strain evidence="8 9">JA192</strain>
    </source>
</reference>
<dbReference type="Gene3D" id="2.40.40.20">
    <property type="match status" value="1"/>
</dbReference>
<dbReference type="PANTHER" id="PTHR43742:SF10">
    <property type="entry name" value="TRIMETHYLAMINE-N-OXIDE REDUCTASE 2"/>
    <property type="match status" value="1"/>
</dbReference>
<dbReference type="InterPro" id="IPR006655">
    <property type="entry name" value="Mopterin_OxRdtase_prok_CS"/>
</dbReference>
<evidence type="ECO:0000256" key="1">
    <source>
        <dbReference type="ARBA" id="ARBA00001942"/>
    </source>
</evidence>
<evidence type="ECO:0000256" key="5">
    <source>
        <dbReference type="ARBA" id="ARBA00023002"/>
    </source>
</evidence>
<dbReference type="Pfam" id="PF01568">
    <property type="entry name" value="Molydop_binding"/>
    <property type="match status" value="1"/>
</dbReference>
<dbReference type="PROSITE" id="PS00490">
    <property type="entry name" value="MOLYBDOPTERIN_PROK_2"/>
    <property type="match status" value="1"/>
</dbReference>
<dbReference type="InterPro" id="IPR009010">
    <property type="entry name" value="Asp_de-COase-like_dom_sf"/>
</dbReference>
<dbReference type="Proteomes" id="UP000240800">
    <property type="component" value="Unassembled WGS sequence"/>
</dbReference>
<accession>A0ABX5J6D3</accession>
<sequence length="763" mass="83960">MTRYTASHWGIYEVHADEAGEPRLAALTGDPDPSEIGLHQLDPAILDTRVARPAVRKSWLEKGPGADPHLRGKEPFVEVSWETALDLVAAEVERVRRTHGNEAIFGGSYGWASAGRFHHAQSQVHRFLNTAGGYVWHTASYSLGAAHVIMPRIVARMDDLMSQHTTWDVMAEHTELFVTFGGVPRKNAQSSPGGAGFHRVTPGLQAMAEAGVRFINIGPCEDNLDPVCRAEWIRCRPNSDTALMLALAWQLVADGRHDTGFLATHCTGFDRFLPYLTGEADGVAKTPDWAEPLTGVPAERIVRLAREMVDHRTMLNIAWSLQRAEFGEQPFWMFVTLAAMLGQIGLPGGGFGAGYGPANTMGTPHRKLPGPTLSQGLNPVARYIPVARIADMLLNPGAEFLHDGARRTYADIRMIYWAGGNPYHHHQDLNRLEMAWRKPETIVIHEPFWTASAKRADIVLPVTTAMERNDLGYSSQEGFLVAMRQIRPPFAEARNDYDIFLALAERLGLSEPFGEGRDEMGWLRHLYGQMRGRWAEKGVAIPEFETFWEEGLVDLSSEAAPVVMFEAFRADPEAHPLSTPSGKIEIFSEAIASFGLPDCSGHPEWRAPREWLGAPGRAEGMLHLISDQPSQKLHSQLDMSPHSRGAKQDDRELVHVNPADAARRGLSDGDVVELFNSRGRCLGAVRVNPAVMEGVVRMATGSWYDPQPDGLEKHGNPNVLTQDVGTSSLAQGCAAQSCLVELRGPINADARVTAFDRPKLLTA</sequence>
<keyword evidence="5" id="KW-0560">Oxidoreductase</keyword>
<dbReference type="EMBL" id="PZZW01000004">
    <property type="protein sequence ID" value="PTM78062.1"/>
    <property type="molecule type" value="Genomic_DNA"/>
</dbReference>